<dbReference type="Pfam" id="PF01431">
    <property type="entry name" value="Peptidase_M13"/>
    <property type="match status" value="1"/>
</dbReference>
<comment type="cofactor">
    <cofactor evidence="1">
        <name>Zn(2+)</name>
        <dbReference type="ChEBI" id="CHEBI:29105"/>
    </cofactor>
</comment>
<sequence length="428" mass="49587">MLDALQFETTLAAYCLPREERRNMSSLYNKMNIHQIRQLAPNIHWEKYFDSLLGIKITDQDEVIVNVPKFLTQLDDLLQRTDKKWRELLQEFNTVVTGQAREEPRWEQCISSLTNSLGISLSSLYVRHHFKGNSKERALEMVDYIHREFMKILDRVEWMDDQTRQRARDKALAIRPYIGYPNELLNNTEIESFYKGLKFVKDDYFSNVQTLRKWSTDLAFGYLRKLNKKGDIEFPAGILQGAFFSSDRPNYLNFGAIGFVIGHEITHGFDDKGRQFDKNGNNVNWWEPETDKSFKERTKCIIEQYGNYTVPENGLKVNGVNTQGENIADNGGIKEAFRAYQEYVKDNGEEPSLPGLKYTPKQLFWISAANIWCGKYRPEVLRLRLQAGSHSPAQFRVIGTVSNLEEFGETFGCPPGSPMRPAKKCSVW</sequence>
<comment type="similarity">
    <text evidence="2">Belongs to the peptidase M13 family.</text>
</comment>
<dbReference type="EMBL" id="ASGP02000005">
    <property type="protein sequence ID" value="KAH9507108.1"/>
    <property type="molecule type" value="Genomic_DNA"/>
</dbReference>
<gene>
    <name evidence="10" type="primary">Nep2_2</name>
    <name evidence="10" type="ORF">DERF_011809</name>
</gene>
<dbReference type="GO" id="GO:0016485">
    <property type="term" value="P:protein processing"/>
    <property type="evidence" value="ECO:0007669"/>
    <property type="project" value="TreeGrafter"/>
</dbReference>
<keyword evidence="6" id="KW-0862">Zinc</keyword>
<dbReference type="Pfam" id="PF05649">
    <property type="entry name" value="Peptidase_M13_N"/>
    <property type="match status" value="1"/>
</dbReference>
<keyword evidence="4" id="KW-0479">Metal-binding</keyword>
<dbReference type="GO" id="GO:0046872">
    <property type="term" value="F:metal ion binding"/>
    <property type="evidence" value="ECO:0007669"/>
    <property type="project" value="UniProtKB-KW"/>
</dbReference>
<evidence type="ECO:0000313" key="10">
    <source>
        <dbReference type="EMBL" id="KAH9507108.1"/>
    </source>
</evidence>
<evidence type="ECO:0000256" key="2">
    <source>
        <dbReference type="ARBA" id="ARBA00007357"/>
    </source>
</evidence>
<dbReference type="Gene3D" id="3.40.390.10">
    <property type="entry name" value="Collagenase (Catalytic Domain)"/>
    <property type="match status" value="1"/>
</dbReference>
<dbReference type="PRINTS" id="PR00786">
    <property type="entry name" value="NEPRILYSIN"/>
</dbReference>
<evidence type="ECO:0000259" key="8">
    <source>
        <dbReference type="Pfam" id="PF01431"/>
    </source>
</evidence>
<dbReference type="AlphaFoldDB" id="A0A922HSW8"/>
<organism evidence="10 11">
    <name type="scientific">Dermatophagoides farinae</name>
    <name type="common">American house dust mite</name>
    <dbReference type="NCBI Taxonomy" id="6954"/>
    <lineage>
        <taxon>Eukaryota</taxon>
        <taxon>Metazoa</taxon>
        <taxon>Ecdysozoa</taxon>
        <taxon>Arthropoda</taxon>
        <taxon>Chelicerata</taxon>
        <taxon>Arachnida</taxon>
        <taxon>Acari</taxon>
        <taxon>Acariformes</taxon>
        <taxon>Sarcoptiformes</taxon>
        <taxon>Astigmata</taxon>
        <taxon>Psoroptidia</taxon>
        <taxon>Analgoidea</taxon>
        <taxon>Pyroglyphidae</taxon>
        <taxon>Dermatophagoidinae</taxon>
        <taxon>Dermatophagoides</taxon>
    </lineage>
</organism>
<evidence type="ECO:0000259" key="9">
    <source>
        <dbReference type="Pfam" id="PF05649"/>
    </source>
</evidence>
<evidence type="ECO:0000313" key="11">
    <source>
        <dbReference type="Proteomes" id="UP000790347"/>
    </source>
</evidence>
<protein>
    <submittedName>
        <fullName evidence="10">NEDD8 protease nep2, variant 2</fullName>
    </submittedName>
</protein>
<dbReference type="Proteomes" id="UP000790347">
    <property type="component" value="Unassembled WGS sequence"/>
</dbReference>
<dbReference type="InterPro" id="IPR008753">
    <property type="entry name" value="Peptidase_M13_N"/>
</dbReference>
<dbReference type="CDD" id="cd08662">
    <property type="entry name" value="M13"/>
    <property type="match status" value="1"/>
</dbReference>
<dbReference type="PROSITE" id="PS51885">
    <property type="entry name" value="NEPRILYSIN"/>
    <property type="match status" value="1"/>
</dbReference>
<dbReference type="SUPFAM" id="SSF55486">
    <property type="entry name" value="Metalloproteases ('zincins'), catalytic domain"/>
    <property type="match status" value="1"/>
</dbReference>
<evidence type="ECO:0000256" key="3">
    <source>
        <dbReference type="ARBA" id="ARBA00022670"/>
    </source>
</evidence>
<feature type="domain" description="Peptidase M13 C-terminal" evidence="8">
    <location>
        <begin position="231"/>
        <end position="427"/>
    </location>
</feature>
<proteinExistence type="inferred from homology"/>
<evidence type="ECO:0000256" key="6">
    <source>
        <dbReference type="ARBA" id="ARBA00022833"/>
    </source>
</evidence>
<name>A0A922HSW8_DERFA</name>
<evidence type="ECO:0000256" key="7">
    <source>
        <dbReference type="ARBA" id="ARBA00023049"/>
    </source>
</evidence>
<reference evidence="10" key="2">
    <citation type="journal article" date="2022" name="Res Sq">
        <title>Comparative Genomics Reveals Insights into the Divergent Evolution of Astigmatic Mites and Household Pest Adaptations.</title>
        <authorList>
            <person name="Xiong Q."/>
            <person name="Wan A.T.-Y."/>
            <person name="Liu X.-Y."/>
            <person name="Fung C.S.-H."/>
            <person name="Xiao X."/>
            <person name="Malainual N."/>
            <person name="Hou J."/>
            <person name="Wang L."/>
            <person name="Wang M."/>
            <person name="Yang K."/>
            <person name="Cui Y."/>
            <person name="Leung E."/>
            <person name="Nong W."/>
            <person name="Shin S.-K."/>
            <person name="Au S."/>
            <person name="Jeong K.Y."/>
            <person name="Chew F.T."/>
            <person name="Hui J."/>
            <person name="Leung T.F."/>
            <person name="Tungtrongchitr A."/>
            <person name="Zhong N."/>
            <person name="Liu Z."/>
            <person name="Tsui S."/>
        </authorList>
    </citation>
    <scope>NUCLEOTIDE SEQUENCE</scope>
    <source>
        <strain evidence="10">Derf</strain>
        <tissue evidence="10">Whole organism</tissue>
    </source>
</reference>
<dbReference type="InterPro" id="IPR000718">
    <property type="entry name" value="Peptidase_M13"/>
</dbReference>
<evidence type="ECO:0000256" key="4">
    <source>
        <dbReference type="ARBA" id="ARBA00022723"/>
    </source>
</evidence>
<keyword evidence="3 10" id="KW-0645">Protease</keyword>
<dbReference type="InterPro" id="IPR024079">
    <property type="entry name" value="MetalloPept_cat_dom_sf"/>
</dbReference>
<dbReference type="PANTHER" id="PTHR11733">
    <property type="entry name" value="ZINC METALLOPROTEASE FAMILY M13 NEPRILYSIN-RELATED"/>
    <property type="match status" value="1"/>
</dbReference>
<feature type="domain" description="Peptidase M13 N-terminal" evidence="9">
    <location>
        <begin position="3"/>
        <end position="181"/>
    </location>
</feature>
<dbReference type="InterPro" id="IPR018497">
    <property type="entry name" value="Peptidase_M13_C"/>
</dbReference>
<reference evidence="10" key="1">
    <citation type="submission" date="2013-05" db="EMBL/GenBank/DDBJ databases">
        <authorList>
            <person name="Yim A.K.Y."/>
            <person name="Chan T.F."/>
            <person name="Ji K.M."/>
            <person name="Liu X.Y."/>
            <person name="Zhou J.W."/>
            <person name="Li R.Q."/>
            <person name="Yang K.Y."/>
            <person name="Li J."/>
            <person name="Li M."/>
            <person name="Law P.T.W."/>
            <person name="Wu Y.L."/>
            <person name="Cai Z.L."/>
            <person name="Qin H."/>
            <person name="Bao Y."/>
            <person name="Leung R.K.K."/>
            <person name="Ng P.K.S."/>
            <person name="Zou J."/>
            <person name="Zhong X.J."/>
            <person name="Ran P.X."/>
            <person name="Zhong N.S."/>
            <person name="Liu Z.G."/>
            <person name="Tsui S.K.W."/>
        </authorList>
    </citation>
    <scope>NUCLEOTIDE SEQUENCE</scope>
    <source>
        <strain evidence="10">Derf</strain>
        <tissue evidence="10">Whole organism</tissue>
    </source>
</reference>
<evidence type="ECO:0000256" key="1">
    <source>
        <dbReference type="ARBA" id="ARBA00001947"/>
    </source>
</evidence>
<dbReference type="PANTHER" id="PTHR11733:SF224">
    <property type="entry name" value="NEPRILYSIN-2"/>
    <property type="match status" value="1"/>
</dbReference>
<keyword evidence="5" id="KW-0378">Hydrolase</keyword>
<evidence type="ECO:0000256" key="5">
    <source>
        <dbReference type="ARBA" id="ARBA00022801"/>
    </source>
</evidence>
<accession>A0A922HSW8</accession>
<comment type="caution">
    <text evidence="10">The sequence shown here is derived from an EMBL/GenBank/DDBJ whole genome shotgun (WGS) entry which is preliminary data.</text>
</comment>
<dbReference type="GO" id="GO:0005886">
    <property type="term" value="C:plasma membrane"/>
    <property type="evidence" value="ECO:0007669"/>
    <property type="project" value="TreeGrafter"/>
</dbReference>
<keyword evidence="7" id="KW-0482">Metalloprotease</keyword>
<keyword evidence="11" id="KW-1185">Reference proteome</keyword>
<dbReference type="GO" id="GO:0004222">
    <property type="term" value="F:metalloendopeptidase activity"/>
    <property type="evidence" value="ECO:0007669"/>
    <property type="project" value="InterPro"/>
</dbReference>